<dbReference type="Gene3D" id="3.40.33.10">
    <property type="entry name" value="CAP"/>
    <property type="match status" value="1"/>
</dbReference>
<dbReference type="AlphaFoldDB" id="A0A0R3M5L2"/>
<feature type="compositionally biased region" description="Basic and acidic residues" evidence="1">
    <location>
        <begin position="166"/>
        <end position="175"/>
    </location>
</feature>
<dbReference type="InterPro" id="IPR035940">
    <property type="entry name" value="CAP_sf"/>
</dbReference>
<dbReference type="InterPro" id="IPR014044">
    <property type="entry name" value="CAP_dom"/>
</dbReference>
<accession>A0A0R3M5L2</accession>
<feature type="domain" description="SCP" evidence="3">
    <location>
        <begin position="38"/>
        <end position="146"/>
    </location>
</feature>
<reference evidence="4 5" key="1">
    <citation type="submission" date="2014-03" db="EMBL/GenBank/DDBJ databases">
        <title>Bradyrhizobium valentinum sp. nov., isolated from effective nodules of Lupinus mariae-josephae, a lupine endemic of basic-lime soils in Eastern Spain.</title>
        <authorList>
            <person name="Duran D."/>
            <person name="Rey L."/>
            <person name="Navarro A."/>
            <person name="Busquets A."/>
            <person name="Imperial J."/>
            <person name="Ruiz-Argueso T."/>
        </authorList>
    </citation>
    <scope>NUCLEOTIDE SEQUENCE [LARGE SCALE GENOMIC DNA]</scope>
    <source>
        <strain evidence="4 5">CCBAU 23086</strain>
    </source>
</reference>
<dbReference type="RefSeq" id="WP_057863468.1">
    <property type="nucleotide sequence ID" value="NZ_LLYB01000135.1"/>
</dbReference>
<gene>
    <name evidence="4" type="ORF">CQ14_28205</name>
</gene>
<name>A0A0R3M5L2_9BRAD</name>
<dbReference type="CDD" id="cd05379">
    <property type="entry name" value="CAP_bacterial"/>
    <property type="match status" value="1"/>
</dbReference>
<dbReference type="EMBL" id="LLYB01000135">
    <property type="protein sequence ID" value="KRR15211.1"/>
    <property type="molecule type" value="Genomic_DNA"/>
</dbReference>
<proteinExistence type="predicted"/>
<evidence type="ECO:0000256" key="1">
    <source>
        <dbReference type="SAM" id="MobiDB-lite"/>
    </source>
</evidence>
<evidence type="ECO:0000256" key="2">
    <source>
        <dbReference type="SAM" id="SignalP"/>
    </source>
</evidence>
<dbReference type="Pfam" id="PF00188">
    <property type="entry name" value="CAP"/>
    <property type="match status" value="1"/>
</dbReference>
<evidence type="ECO:0000313" key="5">
    <source>
        <dbReference type="Proteomes" id="UP000051660"/>
    </source>
</evidence>
<feature type="region of interest" description="Disordered" evidence="1">
    <location>
        <begin position="155"/>
        <end position="186"/>
    </location>
</feature>
<dbReference type="PANTHER" id="PTHR31157:SF1">
    <property type="entry name" value="SCP DOMAIN-CONTAINING PROTEIN"/>
    <property type="match status" value="1"/>
</dbReference>
<protein>
    <submittedName>
        <fullName evidence="4">Secretion protein</fullName>
    </submittedName>
</protein>
<keyword evidence="2" id="KW-0732">Signal</keyword>
<dbReference type="PANTHER" id="PTHR31157">
    <property type="entry name" value="SCP DOMAIN-CONTAINING PROTEIN"/>
    <property type="match status" value="1"/>
</dbReference>
<feature type="chain" id="PRO_5006443713" evidence="2">
    <location>
        <begin position="24"/>
        <end position="199"/>
    </location>
</feature>
<dbReference type="Proteomes" id="UP000051660">
    <property type="component" value="Unassembled WGS sequence"/>
</dbReference>
<evidence type="ECO:0000313" key="4">
    <source>
        <dbReference type="EMBL" id="KRR15211.1"/>
    </source>
</evidence>
<evidence type="ECO:0000259" key="3">
    <source>
        <dbReference type="Pfam" id="PF00188"/>
    </source>
</evidence>
<sequence>MAGRKTIILARHALLLGLLICFAATVGSRTAAANPAQMISDFRLKHGEKRVALDATLTRIAHDQAQAMAAKDQLDHDVLGRFNTRVGPAGAGRAAENIAYGYDSFPKTLDQWINSSGHRKNLLLPGATRVGVASVKSAKTGRMYWAMVIAGDYERPKAPKGSPKSSPKDSPKESRQASAAKPKSRAAENCRLKILSLCF</sequence>
<feature type="signal peptide" evidence="2">
    <location>
        <begin position="1"/>
        <end position="23"/>
    </location>
</feature>
<comment type="caution">
    <text evidence="4">The sequence shown here is derived from an EMBL/GenBank/DDBJ whole genome shotgun (WGS) entry which is preliminary data.</text>
</comment>
<organism evidence="4 5">
    <name type="scientific">Bradyrhizobium lablabi</name>
    <dbReference type="NCBI Taxonomy" id="722472"/>
    <lineage>
        <taxon>Bacteria</taxon>
        <taxon>Pseudomonadati</taxon>
        <taxon>Pseudomonadota</taxon>
        <taxon>Alphaproteobacteria</taxon>
        <taxon>Hyphomicrobiales</taxon>
        <taxon>Nitrobacteraceae</taxon>
        <taxon>Bradyrhizobium</taxon>
    </lineage>
</organism>
<dbReference type="SUPFAM" id="SSF55797">
    <property type="entry name" value="PR-1-like"/>
    <property type="match status" value="1"/>
</dbReference>